<dbReference type="GO" id="GO:0008643">
    <property type="term" value="P:carbohydrate transport"/>
    <property type="evidence" value="ECO:0007669"/>
    <property type="project" value="InterPro"/>
</dbReference>
<feature type="transmembrane region" description="Helical" evidence="1">
    <location>
        <begin position="162"/>
        <end position="181"/>
    </location>
</feature>
<evidence type="ECO:0000313" key="3">
    <source>
        <dbReference type="Proteomes" id="UP000245412"/>
    </source>
</evidence>
<dbReference type="SUPFAM" id="SSF103473">
    <property type="entry name" value="MFS general substrate transporter"/>
    <property type="match status" value="1"/>
</dbReference>
<feature type="transmembrane region" description="Helical" evidence="1">
    <location>
        <begin position="339"/>
        <end position="363"/>
    </location>
</feature>
<organism evidence="2 3">
    <name type="scientific">Murimonas intestini</name>
    <dbReference type="NCBI Taxonomy" id="1337051"/>
    <lineage>
        <taxon>Bacteria</taxon>
        <taxon>Bacillati</taxon>
        <taxon>Bacillota</taxon>
        <taxon>Clostridia</taxon>
        <taxon>Lachnospirales</taxon>
        <taxon>Lachnospiraceae</taxon>
        <taxon>Murimonas</taxon>
    </lineage>
</organism>
<dbReference type="RefSeq" id="WP_109625405.1">
    <property type="nucleotide sequence ID" value="NZ_JANKBI010000002.1"/>
</dbReference>
<keyword evidence="1" id="KW-0812">Transmembrane</keyword>
<proteinExistence type="predicted"/>
<dbReference type="InterPro" id="IPR036259">
    <property type="entry name" value="MFS_trans_sf"/>
</dbReference>
<dbReference type="GO" id="GO:0015293">
    <property type="term" value="F:symporter activity"/>
    <property type="evidence" value="ECO:0007669"/>
    <property type="project" value="InterPro"/>
</dbReference>
<reference evidence="2 3" key="1">
    <citation type="submission" date="2018-05" db="EMBL/GenBank/DDBJ databases">
        <authorList>
            <person name="Goeker M."/>
            <person name="Huntemann M."/>
            <person name="Clum A."/>
            <person name="Pillay M."/>
            <person name="Palaniappan K."/>
            <person name="Varghese N."/>
            <person name="Mikhailova N."/>
            <person name="Stamatis D."/>
            <person name="Reddy T."/>
            <person name="Daum C."/>
            <person name="Shapiro N."/>
            <person name="Ivanova N."/>
            <person name="Kyrpides N."/>
            <person name="Woyke T."/>
        </authorList>
    </citation>
    <scope>NUCLEOTIDE SEQUENCE [LARGE SCALE GENOMIC DNA]</scope>
    <source>
        <strain evidence="2 3">DSM 26524</strain>
    </source>
</reference>
<gene>
    <name evidence="2" type="ORF">C7383_103135</name>
</gene>
<dbReference type="InterPro" id="IPR039672">
    <property type="entry name" value="MFS_2"/>
</dbReference>
<feature type="transmembrane region" description="Helical" evidence="1">
    <location>
        <begin position="391"/>
        <end position="411"/>
    </location>
</feature>
<sequence>MSDKTAKPAMPKGDLTGKQVNKYGFYLFTSSLAAMIQMTYLTIFMTDQLMIDPAVVATTLLVARIIDFVIGVICGGIIEKVRMPWGKYRSWLLVLRWVIVFAIVCSFFDTSGWPMAFRIGVSFIGYILLNVGMSFTTNAYYGLGPALAGANLTDRFRLSTRGAQFMCVAMLLTSALTIPLVTWLTPIVGGGFAYLIVAVIFAIPYIFGCQMVSNLCKECDPSGKAGHGGTPRSTVTLADMIKSVVQNKQLLVLFMAYTIYYVGLYIISGLGAYYFSYIVGDYMKMSYSMTIGTITGFAASLFIPKLGGKLGKKKSFVTALLIYGIAYAFVYFIGGNWILYMIIGAIGGGAVYLFSSFGANYFIDCGEYHLYKTGKDTRDIAISMYSVPMKIGMALGGAIATYGLSIIGYHYGIEITETFQNQFMILLSLIPAALVLIGALIMQAGYKITDKDAEFYAAENAKKAAGK</sequence>
<keyword evidence="1" id="KW-0472">Membrane</keyword>
<feature type="transmembrane region" description="Helical" evidence="1">
    <location>
        <begin position="187"/>
        <end position="207"/>
    </location>
</feature>
<name>A0AB73T6R0_9FIRM</name>
<dbReference type="PANTHER" id="PTHR11328:SF24">
    <property type="entry name" value="MAJOR FACILITATOR SUPERFAMILY (MFS) PROFILE DOMAIN-CONTAINING PROTEIN"/>
    <property type="match status" value="1"/>
</dbReference>
<feature type="transmembrane region" description="Helical" evidence="1">
    <location>
        <begin position="250"/>
        <end position="275"/>
    </location>
</feature>
<feature type="transmembrane region" description="Helical" evidence="1">
    <location>
        <begin position="90"/>
        <end position="109"/>
    </location>
</feature>
<feature type="transmembrane region" description="Helical" evidence="1">
    <location>
        <begin position="115"/>
        <end position="141"/>
    </location>
</feature>
<evidence type="ECO:0000313" key="2">
    <source>
        <dbReference type="EMBL" id="PWJ77294.1"/>
    </source>
</evidence>
<accession>A0AB73T6R0</accession>
<feature type="transmembrane region" description="Helical" evidence="1">
    <location>
        <begin position="287"/>
        <end position="304"/>
    </location>
</feature>
<feature type="transmembrane region" description="Helical" evidence="1">
    <location>
        <begin position="55"/>
        <end position="78"/>
    </location>
</feature>
<comment type="caution">
    <text evidence="2">The sequence shown here is derived from an EMBL/GenBank/DDBJ whole genome shotgun (WGS) entry which is preliminary data.</text>
</comment>
<dbReference type="Proteomes" id="UP000245412">
    <property type="component" value="Unassembled WGS sequence"/>
</dbReference>
<dbReference type="Gene3D" id="1.20.1250.20">
    <property type="entry name" value="MFS general substrate transporter like domains"/>
    <property type="match status" value="1"/>
</dbReference>
<feature type="transmembrane region" description="Helical" evidence="1">
    <location>
        <begin position="23"/>
        <end position="43"/>
    </location>
</feature>
<dbReference type="Pfam" id="PF13347">
    <property type="entry name" value="MFS_2"/>
    <property type="match status" value="1"/>
</dbReference>
<feature type="transmembrane region" description="Helical" evidence="1">
    <location>
        <begin position="316"/>
        <end position="333"/>
    </location>
</feature>
<dbReference type="GO" id="GO:0005886">
    <property type="term" value="C:plasma membrane"/>
    <property type="evidence" value="ECO:0007669"/>
    <property type="project" value="TreeGrafter"/>
</dbReference>
<dbReference type="PANTHER" id="PTHR11328">
    <property type="entry name" value="MAJOR FACILITATOR SUPERFAMILY DOMAIN-CONTAINING PROTEIN"/>
    <property type="match status" value="1"/>
</dbReference>
<evidence type="ECO:0000256" key="1">
    <source>
        <dbReference type="SAM" id="Phobius"/>
    </source>
</evidence>
<dbReference type="EMBL" id="QGGY01000003">
    <property type="protein sequence ID" value="PWJ77294.1"/>
    <property type="molecule type" value="Genomic_DNA"/>
</dbReference>
<dbReference type="AlphaFoldDB" id="A0AB73T6R0"/>
<feature type="transmembrane region" description="Helical" evidence="1">
    <location>
        <begin position="423"/>
        <end position="442"/>
    </location>
</feature>
<protein>
    <submittedName>
        <fullName evidence="2">GPH family glycoside/pentoside/hexuronide:cation symporter/probable glucitol transport protein GutA</fullName>
    </submittedName>
</protein>
<keyword evidence="1" id="KW-1133">Transmembrane helix</keyword>
<keyword evidence="3" id="KW-1185">Reference proteome</keyword>